<reference evidence="2" key="1">
    <citation type="journal article" date="2020" name="Stud. Mycol.">
        <title>101 Dothideomycetes genomes: a test case for predicting lifestyles and emergence of pathogens.</title>
        <authorList>
            <person name="Haridas S."/>
            <person name="Albert R."/>
            <person name="Binder M."/>
            <person name="Bloem J."/>
            <person name="Labutti K."/>
            <person name="Salamov A."/>
            <person name="Andreopoulos B."/>
            <person name="Baker S."/>
            <person name="Barry K."/>
            <person name="Bills G."/>
            <person name="Bluhm B."/>
            <person name="Cannon C."/>
            <person name="Castanera R."/>
            <person name="Culley D."/>
            <person name="Daum C."/>
            <person name="Ezra D."/>
            <person name="Gonzalez J."/>
            <person name="Henrissat B."/>
            <person name="Kuo A."/>
            <person name="Liang C."/>
            <person name="Lipzen A."/>
            <person name="Lutzoni F."/>
            <person name="Magnuson J."/>
            <person name="Mondo S."/>
            <person name="Nolan M."/>
            <person name="Ohm R."/>
            <person name="Pangilinan J."/>
            <person name="Park H.-J."/>
            <person name="Ramirez L."/>
            <person name="Alfaro M."/>
            <person name="Sun H."/>
            <person name="Tritt A."/>
            <person name="Yoshinaga Y."/>
            <person name="Zwiers L.-H."/>
            <person name="Turgeon B."/>
            <person name="Goodwin S."/>
            <person name="Spatafora J."/>
            <person name="Crous P."/>
            <person name="Grigoriev I."/>
        </authorList>
    </citation>
    <scope>NUCLEOTIDE SEQUENCE</scope>
    <source>
        <strain evidence="2">CBS 115976</strain>
    </source>
</reference>
<organism evidence="2 3">
    <name type="scientific">Microthyrium microscopicum</name>
    <dbReference type="NCBI Taxonomy" id="703497"/>
    <lineage>
        <taxon>Eukaryota</taxon>
        <taxon>Fungi</taxon>
        <taxon>Dikarya</taxon>
        <taxon>Ascomycota</taxon>
        <taxon>Pezizomycotina</taxon>
        <taxon>Dothideomycetes</taxon>
        <taxon>Dothideomycetes incertae sedis</taxon>
        <taxon>Microthyriales</taxon>
        <taxon>Microthyriaceae</taxon>
        <taxon>Microthyrium</taxon>
    </lineage>
</organism>
<gene>
    <name evidence="2" type="ORF">BT63DRAFT_484488</name>
</gene>
<evidence type="ECO:0000256" key="1">
    <source>
        <dbReference type="SAM" id="SignalP"/>
    </source>
</evidence>
<protein>
    <submittedName>
        <fullName evidence="2">Uncharacterized protein</fullName>
    </submittedName>
</protein>
<evidence type="ECO:0000313" key="2">
    <source>
        <dbReference type="EMBL" id="KAF2663165.1"/>
    </source>
</evidence>
<proteinExistence type="predicted"/>
<dbReference type="EMBL" id="MU004247">
    <property type="protein sequence ID" value="KAF2663165.1"/>
    <property type="molecule type" value="Genomic_DNA"/>
</dbReference>
<feature type="signal peptide" evidence="1">
    <location>
        <begin position="1"/>
        <end position="18"/>
    </location>
</feature>
<sequence>MKLSTIFAIALSIVPVMSEYMKFYRNANVNPANCDSPVLEMALPLDGACTKFPVWTNSPREDFTDLRADWTRKCELAVYTSDDCSGGIAVAFVPGVCASIAPGKWNSMNQICEQNH</sequence>
<evidence type="ECO:0000313" key="3">
    <source>
        <dbReference type="Proteomes" id="UP000799302"/>
    </source>
</evidence>
<feature type="chain" id="PRO_5025393988" evidence="1">
    <location>
        <begin position="19"/>
        <end position="116"/>
    </location>
</feature>
<keyword evidence="1" id="KW-0732">Signal</keyword>
<keyword evidence="3" id="KW-1185">Reference proteome</keyword>
<name>A0A6A6TSY4_9PEZI</name>
<dbReference type="AlphaFoldDB" id="A0A6A6TSY4"/>
<accession>A0A6A6TSY4</accession>
<dbReference type="Proteomes" id="UP000799302">
    <property type="component" value="Unassembled WGS sequence"/>
</dbReference>